<protein>
    <submittedName>
        <fullName evidence="1">Uncharacterized protein</fullName>
    </submittedName>
</protein>
<organismHost>
    <name type="scientific">Escherichia coli</name>
    <dbReference type="NCBI Taxonomy" id="562"/>
</organismHost>
<reference evidence="1 2" key="1">
    <citation type="submission" date="2014-09" db="EMBL/GenBank/DDBJ databases">
        <title>Complete Genome Sequences of T4-like Bacteriophages RB3, RB5, RB6, RB7, RB9, RB10, RB27, RB33, RB55, RB59, and RB68.</title>
        <authorList>
            <person name="Yaung S.J."/>
            <person name="Esvelt K.M."/>
            <person name="Church G.M."/>
        </authorList>
    </citation>
    <scope>NUCLEOTIDE SEQUENCE [LARGE SCALE GENOMIC DNA]</scope>
</reference>
<evidence type="ECO:0000313" key="1">
    <source>
        <dbReference type="EMBL" id="AIT72772.1"/>
    </source>
</evidence>
<dbReference type="KEGG" id="vg:22113786"/>
<name>A0A097J0S9_BPR03</name>
<dbReference type="Proteomes" id="UP000029934">
    <property type="component" value="Segment"/>
</dbReference>
<organism evidence="1 2">
    <name type="scientific">Enterobacteria phage RB3</name>
    <name type="common">Bacteriophage RB3</name>
    <dbReference type="NCBI Taxonomy" id="31533"/>
    <lineage>
        <taxon>Viruses</taxon>
        <taxon>Duplodnaviria</taxon>
        <taxon>Heunggongvirae</taxon>
        <taxon>Uroviricota</taxon>
        <taxon>Caudoviricetes</taxon>
        <taxon>Pantevenvirales</taxon>
        <taxon>Straboviridae</taxon>
        <taxon>Tevenvirinae</taxon>
        <taxon>Tequatrovirus</taxon>
        <taxon>Tequatrovirus RB3</taxon>
    </lineage>
</organism>
<dbReference type="EMBL" id="KM606994">
    <property type="protein sequence ID" value="AIT72772.1"/>
    <property type="molecule type" value="Genomic_DNA"/>
</dbReference>
<sequence length="84" mass="9694">MMLVNREYQFKSEEDLEKFASGCELNRRTAKVIGLKPFTVLDCEVSKFRRGCSISGHALVDGNTFFFVFSVRELLLINELEEIK</sequence>
<proteinExistence type="predicted"/>
<evidence type="ECO:0000313" key="2">
    <source>
        <dbReference type="Proteomes" id="UP000029934"/>
    </source>
</evidence>
<gene>
    <name evidence="1" type="ORF">RB3_036</name>
</gene>
<accession>A0A097J0S9</accession>
<keyword evidence="2" id="KW-1185">Reference proteome</keyword>
<dbReference type="RefSeq" id="YP_009098422.1">
    <property type="nucleotide sequence ID" value="NC_025419.1"/>
</dbReference>
<dbReference type="GeneID" id="22113786"/>